<gene>
    <name evidence="9" type="ORF">AAE3_LOCUS6798</name>
</gene>
<organism evidence="9 10">
    <name type="scientific">Cyclocybe aegerita</name>
    <name type="common">Black poplar mushroom</name>
    <name type="synonym">Agrocybe aegerita</name>
    <dbReference type="NCBI Taxonomy" id="1973307"/>
    <lineage>
        <taxon>Eukaryota</taxon>
        <taxon>Fungi</taxon>
        <taxon>Dikarya</taxon>
        <taxon>Basidiomycota</taxon>
        <taxon>Agaricomycotina</taxon>
        <taxon>Agaricomycetes</taxon>
        <taxon>Agaricomycetidae</taxon>
        <taxon>Agaricales</taxon>
        <taxon>Agaricineae</taxon>
        <taxon>Bolbitiaceae</taxon>
        <taxon>Cyclocybe</taxon>
    </lineage>
</organism>
<protein>
    <recommendedName>
        <fullName evidence="11">Cytochrome P450</fullName>
    </recommendedName>
</protein>
<dbReference type="Proteomes" id="UP000467700">
    <property type="component" value="Unassembled WGS sequence"/>
</dbReference>
<name>A0A8S0X1V3_CYCAE</name>
<accession>A0A8S0X1V3</accession>
<dbReference type="GO" id="GO:0005506">
    <property type="term" value="F:iron ion binding"/>
    <property type="evidence" value="ECO:0007669"/>
    <property type="project" value="InterPro"/>
</dbReference>
<evidence type="ECO:0008006" key="11">
    <source>
        <dbReference type="Google" id="ProtNLM"/>
    </source>
</evidence>
<evidence type="ECO:0000256" key="6">
    <source>
        <dbReference type="ARBA" id="ARBA00023004"/>
    </source>
</evidence>
<sequence length="321" mass="36267">MLSTFLLLSSLCLLIIWRFRKIRRFPSPPGPKGWPLIGNAFDFPTSNPWEVYCSWAKQYNSDILYGSALGTHILVLNNRSDAEELLERRSHNYSGRPSIPMVHLMGWDYNIGLMDYGPQWRFHRKICQQTFRQEAAVCYYPTQARKVHEILGNLLLAPEKLRLTARCTFRLSVAIPMATMYGYDVKSFEDEFIDVAEKGQHLGNRLLVPGATLLNIIPILCRLPPIAGAARLAAYVRQLTEDMQRLPMEFAKNAMAAGDAKPSLVTSFLEKKAAGPTRELEEEEQAISKIAATVYSAAADTVGPSELWRIRIQSIDEQFAS</sequence>
<evidence type="ECO:0000256" key="2">
    <source>
        <dbReference type="ARBA" id="ARBA00010617"/>
    </source>
</evidence>
<dbReference type="SUPFAM" id="SSF48264">
    <property type="entry name" value="Cytochrome P450"/>
    <property type="match status" value="1"/>
</dbReference>
<dbReference type="InterPro" id="IPR001128">
    <property type="entry name" value="Cyt_P450"/>
</dbReference>
<keyword evidence="8" id="KW-0732">Signal</keyword>
<evidence type="ECO:0000256" key="1">
    <source>
        <dbReference type="ARBA" id="ARBA00001971"/>
    </source>
</evidence>
<dbReference type="GO" id="GO:0016705">
    <property type="term" value="F:oxidoreductase activity, acting on paired donors, with incorporation or reduction of molecular oxygen"/>
    <property type="evidence" value="ECO:0007669"/>
    <property type="project" value="InterPro"/>
</dbReference>
<dbReference type="Gene3D" id="1.10.630.10">
    <property type="entry name" value="Cytochrome P450"/>
    <property type="match status" value="1"/>
</dbReference>
<proteinExistence type="inferred from homology"/>
<evidence type="ECO:0000256" key="3">
    <source>
        <dbReference type="ARBA" id="ARBA00022617"/>
    </source>
</evidence>
<dbReference type="PANTHER" id="PTHR46300">
    <property type="entry name" value="P450, PUTATIVE (EUROFUNG)-RELATED-RELATED"/>
    <property type="match status" value="1"/>
</dbReference>
<keyword evidence="3" id="KW-0349">Heme</keyword>
<keyword evidence="10" id="KW-1185">Reference proteome</keyword>
<comment type="similarity">
    <text evidence="2">Belongs to the cytochrome P450 family.</text>
</comment>
<keyword evidence="4" id="KW-0479">Metal-binding</keyword>
<comment type="caution">
    <text evidence="9">The sequence shown here is derived from an EMBL/GenBank/DDBJ whole genome shotgun (WGS) entry which is preliminary data.</text>
</comment>
<evidence type="ECO:0000313" key="9">
    <source>
        <dbReference type="EMBL" id="CAA7264562.1"/>
    </source>
</evidence>
<comment type="cofactor">
    <cofactor evidence="1">
        <name>heme</name>
        <dbReference type="ChEBI" id="CHEBI:30413"/>
    </cofactor>
</comment>
<feature type="signal peptide" evidence="8">
    <location>
        <begin position="1"/>
        <end position="24"/>
    </location>
</feature>
<feature type="chain" id="PRO_5035765335" description="Cytochrome P450" evidence="8">
    <location>
        <begin position="25"/>
        <end position="321"/>
    </location>
</feature>
<evidence type="ECO:0000256" key="4">
    <source>
        <dbReference type="ARBA" id="ARBA00022723"/>
    </source>
</evidence>
<dbReference type="Pfam" id="PF00067">
    <property type="entry name" value="p450"/>
    <property type="match status" value="1"/>
</dbReference>
<evidence type="ECO:0000256" key="7">
    <source>
        <dbReference type="ARBA" id="ARBA00023033"/>
    </source>
</evidence>
<dbReference type="InterPro" id="IPR050364">
    <property type="entry name" value="Cytochrome_P450_fung"/>
</dbReference>
<dbReference type="InterPro" id="IPR036396">
    <property type="entry name" value="Cyt_P450_sf"/>
</dbReference>
<evidence type="ECO:0000256" key="8">
    <source>
        <dbReference type="SAM" id="SignalP"/>
    </source>
</evidence>
<reference evidence="9 10" key="1">
    <citation type="submission" date="2020-01" db="EMBL/GenBank/DDBJ databases">
        <authorList>
            <person name="Gupta K D."/>
        </authorList>
    </citation>
    <scope>NUCLEOTIDE SEQUENCE [LARGE SCALE GENOMIC DNA]</scope>
</reference>
<dbReference type="PANTHER" id="PTHR46300:SF7">
    <property type="entry name" value="P450, PUTATIVE (EUROFUNG)-RELATED"/>
    <property type="match status" value="1"/>
</dbReference>
<dbReference type="OrthoDB" id="1055148at2759"/>
<keyword evidence="5" id="KW-0560">Oxidoreductase</keyword>
<dbReference type="GO" id="GO:0004497">
    <property type="term" value="F:monooxygenase activity"/>
    <property type="evidence" value="ECO:0007669"/>
    <property type="project" value="UniProtKB-KW"/>
</dbReference>
<evidence type="ECO:0000256" key="5">
    <source>
        <dbReference type="ARBA" id="ARBA00023002"/>
    </source>
</evidence>
<dbReference type="AlphaFoldDB" id="A0A8S0X1V3"/>
<dbReference type="EMBL" id="CACVBS010000045">
    <property type="protein sequence ID" value="CAA7264562.1"/>
    <property type="molecule type" value="Genomic_DNA"/>
</dbReference>
<dbReference type="GO" id="GO:0020037">
    <property type="term" value="F:heme binding"/>
    <property type="evidence" value="ECO:0007669"/>
    <property type="project" value="InterPro"/>
</dbReference>
<keyword evidence="6" id="KW-0408">Iron</keyword>
<keyword evidence="7" id="KW-0503">Monooxygenase</keyword>
<evidence type="ECO:0000313" key="10">
    <source>
        <dbReference type="Proteomes" id="UP000467700"/>
    </source>
</evidence>